<evidence type="ECO:0000313" key="2">
    <source>
        <dbReference type="Proteomes" id="UP000325797"/>
    </source>
</evidence>
<keyword evidence="2" id="KW-1185">Reference proteome</keyword>
<reference evidence="1 2" key="1">
    <citation type="submission" date="2019-08" db="EMBL/GenBank/DDBJ databases">
        <title>Hyperibacter terrae gen. nov., sp. nov. and Hyperibacter viscosus sp. nov., two new members in the family Rhodospirillaceae isolated from the rhizosphere of Hypericum perforatum.</title>
        <authorList>
            <person name="Noviana Z."/>
        </authorList>
    </citation>
    <scope>NUCLEOTIDE SEQUENCE [LARGE SCALE GENOMIC DNA]</scope>
    <source>
        <strain evidence="1 2">R5959</strain>
    </source>
</reference>
<name>A0A5J6N743_9PROT</name>
<organism evidence="1 2">
    <name type="scientific">Hypericibacter adhaerens</name>
    <dbReference type="NCBI Taxonomy" id="2602016"/>
    <lineage>
        <taxon>Bacteria</taxon>
        <taxon>Pseudomonadati</taxon>
        <taxon>Pseudomonadota</taxon>
        <taxon>Alphaproteobacteria</taxon>
        <taxon>Rhodospirillales</taxon>
        <taxon>Dongiaceae</taxon>
        <taxon>Hypericibacter</taxon>
    </lineage>
</organism>
<dbReference type="Proteomes" id="UP000325797">
    <property type="component" value="Chromosome"/>
</dbReference>
<dbReference type="AlphaFoldDB" id="A0A5J6N743"/>
<proteinExistence type="predicted"/>
<gene>
    <name evidence="1" type="ORF">FRZ61_27690</name>
</gene>
<dbReference type="RefSeq" id="WP_151118284.1">
    <property type="nucleotide sequence ID" value="NZ_CP042582.1"/>
</dbReference>
<evidence type="ECO:0000313" key="1">
    <source>
        <dbReference type="EMBL" id="QEX22836.1"/>
    </source>
</evidence>
<dbReference type="KEGG" id="hadh:FRZ61_27690"/>
<accession>A0A5J6N743</accession>
<dbReference type="EMBL" id="CP042582">
    <property type="protein sequence ID" value="QEX22836.1"/>
    <property type="molecule type" value="Genomic_DNA"/>
</dbReference>
<sequence length="78" mass="8617">MKYPNGQEAHLNDVVKLWAGAEGIVVCSLDTNEFSSAFPKSEWGYLKKGILIESPQAGLIHYIEPEATLELVRRGTKA</sequence>
<protein>
    <submittedName>
        <fullName evidence="1">Uncharacterized protein</fullName>
    </submittedName>
</protein>
<dbReference type="OrthoDB" id="9135677at2"/>